<dbReference type="Proteomes" id="UP000681722">
    <property type="component" value="Unassembled WGS sequence"/>
</dbReference>
<accession>A0A816AA61</accession>
<evidence type="ECO:0000313" key="1">
    <source>
        <dbReference type="EMBL" id="CAF1594136.1"/>
    </source>
</evidence>
<organism evidence="1 3">
    <name type="scientific">Didymodactylos carnosus</name>
    <dbReference type="NCBI Taxonomy" id="1234261"/>
    <lineage>
        <taxon>Eukaryota</taxon>
        <taxon>Metazoa</taxon>
        <taxon>Spiralia</taxon>
        <taxon>Gnathifera</taxon>
        <taxon>Rotifera</taxon>
        <taxon>Eurotatoria</taxon>
        <taxon>Bdelloidea</taxon>
        <taxon>Philodinida</taxon>
        <taxon>Philodinidae</taxon>
        <taxon>Didymodactylos</taxon>
    </lineage>
</organism>
<gene>
    <name evidence="1" type="ORF">GPM918_LOCUS41956</name>
    <name evidence="2" type="ORF">SRO942_LOCUS43107</name>
</gene>
<name>A0A816AA61_9BILA</name>
<keyword evidence="3" id="KW-1185">Reference proteome</keyword>
<dbReference type="EMBL" id="CAJOBC010100525">
    <property type="protein sequence ID" value="CAF4467756.1"/>
    <property type="molecule type" value="Genomic_DNA"/>
</dbReference>
<feature type="non-terminal residue" evidence="1">
    <location>
        <position position="1"/>
    </location>
</feature>
<dbReference type="EMBL" id="CAJNOQ010034276">
    <property type="protein sequence ID" value="CAF1594136.1"/>
    <property type="molecule type" value="Genomic_DNA"/>
</dbReference>
<dbReference type="PANTHER" id="PTHR36649:SF28">
    <property type="entry name" value="UBIQUITIN-LIKE DOMAIN-CONTAINING PROTEIN"/>
    <property type="match status" value="1"/>
</dbReference>
<dbReference type="AlphaFoldDB" id="A0A816AA61"/>
<evidence type="ECO:0008006" key="4">
    <source>
        <dbReference type="Google" id="ProtNLM"/>
    </source>
</evidence>
<dbReference type="SUPFAM" id="SSF56399">
    <property type="entry name" value="ADP-ribosylation"/>
    <property type="match status" value="1"/>
</dbReference>
<comment type="caution">
    <text evidence="1">The sequence shown here is derived from an EMBL/GenBank/DDBJ whole genome shotgun (WGS) entry which is preliminary data.</text>
</comment>
<proteinExistence type="predicted"/>
<evidence type="ECO:0000313" key="2">
    <source>
        <dbReference type="EMBL" id="CAF4467756.1"/>
    </source>
</evidence>
<evidence type="ECO:0000313" key="3">
    <source>
        <dbReference type="Proteomes" id="UP000663829"/>
    </source>
</evidence>
<sequence length="67" mass="7777">LIAEEGFRLSEGKRFLHGKGIYSTPDIEIAKKYASKFTYENETYLCIVQNRVNPKHLQVFDKAKTKL</sequence>
<dbReference type="OrthoDB" id="428577at2759"/>
<dbReference type="Proteomes" id="UP000663829">
    <property type="component" value="Unassembled WGS sequence"/>
</dbReference>
<protein>
    <recommendedName>
        <fullName evidence="4">PARP catalytic domain-containing protein</fullName>
    </recommendedName>
</protein>
<dbReference type="PANTHER" id="PTHR36649">
    <property type="entry name" value="UBIQUITIN-LIKE DOMAIN-CONTAINING PROTEIN"/>
    <property type="match status" value="1"/>
</dbReference>
<reference evidence="1" key="1">
    <citation type="submission" date="2021-02" db="EMBL/GenBank/DDBJ databases">
        <authorList>
            <person name="Nowell W R."/>
        </authorList>
    </citation>
    <scope>NUCLEOTIDE SEQUENCE</scope>
</reference>